<evidence type="ECO:0000256" key="3">
    <source>
        <dbReference type="ARBA" id="ARBA00023004"/>
    </source>
</evidence>
<feature type="domain" description="Cytochrome c" evidence="5">
    <location>
        <begin position="48"/>
        <end position="143"/>
    </location>
</feature>
<protein>
    <recommendedName>
        <fullName evidence="5">Cytochrome c domain-containing protein</fullName>
    </recommendedName>
</protein>
<accession>A0A2R8BG43</accession>
<dbReference type="SUPFAM" id="SSF46626">
    <property type="entry name" value="Cytochrome c"/>
    <property type="match status" value="1"/>
</dbReference>
<keyword evidence="2 4" id="KW-0479">Metal-binding</keyword>
<dbReference type="AlphaFoldDB" id="A0A2R8BG43"/>
<dbReference type="GO" id="GO:0020037">
    <property type="term" value="F:heme binding"/>
    <property type="evidence" value="ECO:0007669"/>
    <property type="project" value="InterPro"/>
</dbReference>
<proteinExistence type="predicted"/>
<gene>
    <name evidence="6" type="ORF">ASD8599_02821</name>
</gene>
<sequence>MRDWIVTTALCVGVAACATSAQQGGSSPDGEDARPFGGLFARKEASMPDQAEGRTLFLDYCAQCHGQNAMGGEAWEGYDGPLPANLTTLYARGLDRAQMLSTIDGYTRAPFESHEMPEFGLLFNDDLVPIEVDGVLTPVPRALAALMVYLEEVQVDTE</sequence>
<dbReference type="Pfam" id="PF00034">
    <property type="entry name" value="Cytochrom_C"/>
    <property type="match status" value="1"/>
</dbReference>
<organism evidence="6 7">
    <name type="scientific">Ascidiaceihabitans donghaensis</name>
    <dbReference type="NCBI Taxonomy" id="1510460"/>
    <lineage>
        <taxon>Bacteria</taxon>
        <taxon>Pseudomonadati</taxon>
        <taxon>Pseudomonadota</taxon>
        <taxon>Alphaproteobacteria</taxon>
        <taxon>Rhodobacterales</taxon>
        <taxon>Paracoccaceae</taxon>
        <taxon>Ascidiaceihabitans</taxon>
    </lineage>
</organism>
<dbReference type="InterPro" id="IPR036909">
    <property type="entry name" value="Cyt_c-like_dom_sf"/>
</dbReference>
<evidence type="ECO:0000313" key="7">
    <source>
        <dbReference type="Proteomes" id="UP000244880"/>
    </source>
</evidence>
<keyword evidence="7" id="KW-1185">Reference proteome</keyword>
<dbReference type="PROSITE" id="PS51007">
    <property type="entry name" value="CYTC"/>
    <property type="match status" value="1"/>
</dbReference>
<dbReference type="RefSeq" id="WP_245926045.1">
    <property type="nucleotide sequence ID" value="NZ_OMOR01000001.1"/>
</dbReference>
<keyword evidence="3 4" id="KW-0408">Iron</keyword>
<keyword evidence="1 4" id="KW-0349">Heme</keyword>
<dbReference type="GO" id="GO:0009055">
    <property type="term" value="F:electron transfer activity"/>
    <property type="evidence" value="ECO:0007669"/>
    <property type="project" value="InterPro"/>
</dbReference>
<dbReference type="GO" id="GO:0046872">
    <property type="term" value="F:metal ion binding"/>
    <property type="evidence" value="ECO:0007669"/>
    <property type="project" value="UniProtKB-KW"/>
</dbReference>
<reference evidence="6 7" key="1">
    <citation type="submission" date="2018-03" db="EMBL/GenBank/DDBJ databases">
        <authorList>
            <person name="Keele B.F."/>
        </authorList>
    </citation>
    <scope>NUCLEOTIDE SEQUENCE [LARGE SCALE GENOMIC DNA]</scope>
    <source>
        <strain evidence="6 7">CECT 8599</strain>
    </source>
</reference>
<evidence type="ECO:0000256" key="2">
    <source>
        <dbReference type="ARBA" id="ARBA00022723"/>
    </source>
</evidence>
<evidence type="ECO:0000259" key="5">
    <source>
        <dbReference type="PROSITE" id="PS51007"/>
    </source>
</evidence>
<name>A0A2R8BG43_9RHOB</name>
<evidence type="ECO:0000256" key="4">
    <source>
        <dbReference type="PROSITE-ProRule" id="PRU00433"/>
    </source>
</evidence>
<dbReference type="Proteomes" id="UP000244880">
    <property type="component" value="Unassembled WGS sequence"/>
</dbReference>
<dbReference type="InterPro" id="IPR009056">
    <property type="entry name" value="Cyt_c-like_dom"/>
</dbReference>
<dbReference type="Gene3D" id="1.10.760.10">
    <property type="entry name" value="Cytochrome c-like domain"/>
    <property type="match status" value="1"/>
</dbReference>
<dbReference type="PROSITE" id="PS51257">
    <property type="entry name" value="PROKAR_LIPOPROTEIN"/>
    <property type="match status" value="1"/>
</dbReference>
<dbReference type="EMBL" id="OMOR01000001">
    <property type="protein sequence ID" value="SPH22074.1"/>
    <property type="molecule type" value="Genomic_DNA"/>
</dbReference>
<evidence type="ECO:0000256" key="1">
    <source>
        <dbReference type="ARBA" id="ARBA00022617"/>
    </source>
</evidence>
<evidence type="ECO:0000313" key="6">
    <source>
        <dbReference type="EMBL" id="SPH22074.1"/>
    </source>
</evidence>